<dbReference type="GO" id="GO:0005886">
    <property type="term" value="C:plasma membrane"/>
    <property type="evidence" value="ECO:0007669"/>
    <property type="project" value="UniProtKB-SubCell"/>
</dbReference>
<sequence>MIVIAYLLGSISSAILICRLLSLPDPRSTGSKNPGATNVLRISNKATAATVLLLDVLKGTLPVWGAYFMGVEPIWLGVVGMAACLGHMFPIFFELKGGKAVATAFGVLVPIGIDLGVLLLLTWIIVAKSTRYSSLAAIVTVLLAPLYVWLLKPLYVYPVLMLSALIVIRHKDNISRLIKGTEPQIS</sequence>
<accession>A0A3E0ULW4</accession>
<keyword evidence="11" id="KW-0012">Acyltransferase</keyword>
<comment type="catalytic activity">
    <reaction evidence="10">
        <text>an acyl phosphate + sn-glycerol 3-phosphate = a 1-acyl-sn-glycero-3-phosphate + phosphate</text>
        <dbReference type="Rhea" id="RHEA:34075"/>
        <dbReference type="ChEBI" id="CHEBI:43474"/>
        <dbReference type="ChEBI" id="CHEBI:57597"/>
        <dbReference type="ChEBI" id="CHEBI:57970"/>
        <dbReference type="ChEBI" id="CHEBI:59918"/>
        <dbReference type="EC" id="2.3.1.275"/>
    </reaction>
</comment>
<keyword evidence="9 10" id="KW-1208">Phospholipid metabolism</keyword>
<dbReference type="GO" id="GO:0008654">
    <property type="term" value="P:phospholipid biosynthetic process"/>
    <property type="evidence" value="ECO:0007669"/>
    <property type="project" value="UniProtKB-UniRule"/>
</dbReference>
<comment type="caution">
    <text evidence="11">The sequence shown here is derived from an EMBL/GenBank/DDBJ whole genome shotgun (WGS) entry which is preliminary data.</text>
</comment>
<organism evidence="11 12">
    <name type="scientific">Thalassotalea euphylliae</name>
    <dbReference type="NCBI Taxonomy" id="1655234"/>
    <lineage>
        <taxon>Bacteria</taxon>
        <taxon>Pseudomonadati</taxon>
        <taxon>Pseudomonadota</taxon>
        <taxon>Gammaproteobacteria</taxon>
        <taxon>Alteromonadales</taxon>
        <taxon>Colwelliaceae</taxon>
        <taxon>Thalassotalea</taxon>
    </lineage>
</organism>
<dbReference type="AlphaFoldDB" id="A0A3E0ULW4"/>
<keyword evidence="4 10" id="KW-0812">Transmembrane</keyword>
<comment type="caution">
    <text evidence="10">Lacks conserved residue(s) required for the propagation of feature annotation.</text>
</comment>
<gene>
    <name evidence="10 11" type="primary">plsY</name>
    <name evidence="11" type="ORF">DXX92_14995</name>
</gene>
<dbReference type="GO" id="GO:0043772">
    <property type="term" value="F:acyl-phosphate glycerol-3-phosphate acyltransferase activity"/>
    <property type="evidence" value="ECO:0007669"/>
    <property type="project" value="UniProtKB-UniRule"/>
</dbReference>
<dbReference type="HAMAP" id="MF_01043">
    <property type="entry name" value="PlsY"/>
    <property type="match status" value="1"/>
</dbReference>
<dbReference type="SMART" id="SM01207">
    <property type="entry name" value="G3P_acyltransf"/>
    <property type="match status" value="1"/>
</dbReference>
<keyword evidence="7 10" id="KW-0472">Membrane</keyword>
<keyword evidence="2 10" id="KW-0444">Lipid biosynthesis</keyword>
<evidence type="ECO:0000256" key="4">
    <source>
        <dbReference type="ARBA" id="ARBA00022692"/>
    </source>
</evidence>
<evidence type="ECO:0000313" key="11">
    <source>
        <dbReference type="EMBL" id="REL37464.1"/>
    </source>
</evidence>
<feature type="transmembrane region" description="Helical" evidence="10">
    <location>
        <begin position="146"/>
        <end position="168"/>
    </location>
</feature>
<evidence type="ECO:0000256" key="7">
    <source>
        <dbReference type="ARBA" id="ARBA00023136"/>
    </source>
</evidence>
<feature type="transmembrane region" description="Helical" evidence="10">
    <location>
        <begin position="74"/>
        <end position="93"/>
    </location>
</feature>
<keyword evidence="3 10" id="KW-0808">Transferase</keyword>
<evidence type="ECO:0000256" key="3">
    <source>
        <dbReference type="ARBA" id="ARBA00022679"/>
    </source>
</evidence>
<evidence type="ECO:0000256" key="9">
    <source>
        <dbReference type="ARBA" id="ARBA00023264"/>
    </source>
</evidence>
<evidence type="ECO:0000256" key="8">
    <source>
        <dbReference type="ARBA" id="ARBA00023209"/>
    </source>
</evidence>
<dbReference type="OrthoDB" id="9777124at2"/>
<feature type="transmembrane region" description="Helical" evidence="10">
    <location>
        <begin position="100"/>
        <end position="126"/>
    </location>
</feature>
<dbReference type="Pfam" id="PF02660">
    <property type="entry name" value="G3P_acyltransf"/>
    <property type="match status" value="1"/>
</dbReference>
<dbReference type="EC" id="2.3.1.275" evidence="10"/>
<keyword evidence="8 10" id="KW-0594">Phospholipid biosynthesis</keyword>
<name>A0A3E0ULW4_9GAMM</name>
<evidence type="ECO:0000256" key="2">
    <source>
        <dbReference type="ARBA" id="ARBA00022516"/>
    </source>
</evidence>
<protein>
    <recommendedName>
        <fullName evidence="10">Glycerol-3-phosphate acyltransferase</fullName>
    </recommendedName>
    <alternativeName>
        <fullName evidence="10">Acyl-PO4 G3P acyltransferase</fullName>
    </alternativeName>
    <alternativeName>
        <fullName evidence="10">Acyl-phosphate--glycerol-3-phosphate acyltransferase</fullName>
    </alternativeName>
    <alternativeName>
        <fullName evidence="10">G3P acyltransferase</fullName>
        <shortName evidence="10">GPAT</shortName>
        <ecNumber evidence="10">2.3.1.275</ecNumber>
    </alternativeName>
    <alternativeName>
        <fullName evidence="10">Lysophosphatidic acid synthase</fullName>
        <shortName evidence="10">LPA synthase</shortName>
    </alternativeName>
</protein>
<comment type="function">
    <text evidence="10">Catalyzes the transfer of an acyl group from acyl-phosphate (acyl-PO(4)) to glycerol-3-phosphate (G3P) to form lysophosphatidic acid (LPA). This enzyme utilizes acyl-phosphate as fatty acyl donor, but not acyl-CoA or acyl-ACP.</text>
</comment>
<proteinExistence type="inferred from homology"/>
<evidence type="ECO:0000256" key="6">
    <source>
        <dbReference type="ARBA" id="ARBA00023098"/>
    </source>
</evidence>
<evidence type="ECO:0000256" key="10">
    <source>
        <dbReference type="HAMAP-Rule" id="MF_01043"/>
    </source>
</evidence>
<reference evidence="11 12" key="1">
    <citation type="submission" date="2018-08" db="EMBL/GenBank/DDBJ databases">
        <title>Thalassotalea euphylliae genome.</title>
        <authorList>
            <person name="Summers S."/>
            <person name="Rice S.A."/>
            <person name="Freckelton M.L."/>
            <person name="Nedved B.T."/>
            <person name="Hadfield M.G."/>
        </authorList>
    </citation>
    <scope>NUCLEOTIDE SEQUENCE [LARGE SCALE GENOMIC DNA]</scope>
    <source>
        <strain evidence="11 12">H2</strain>
    </source>
</reference>
<dbReference type="UniPathway" id="UPA00085"/>
<evidence type="ECO:0000256" key="5">
    <source>
        <dbReference type="ARBA" id="ARBA00022989"/>
    </source>
</evidence>
<comment type="pathway">
    <text evidence="10">Lipid metabolism; phospholipid metabolism.</text>
</comment>
<keyword evidence="1 10" id="KW-1003">Cell membrane</keyword>
<comment type="similarity">
    <text evidence="10">Belongs to the PlsY family.</text>
</comment>
<dbReference type="PANTHER" id="PTHR30309:SF0">
    <property type="entry name" value="GLYCEROL-3-PHOSPHATE ACYLTRANSFERASE-RELATED"/>
    <property type="match status" value="1"/>
</dbReference>
<dbReference type="NCBIfam" id="TIGR00023">
    <property type="entry name" value="glycerol-3-phosphate 1-O-acyltransferase PlsY"/>
    <property type="match status" value="1"/>
</dbReference>
<evidence type="ECO:0000313" key="12">
    <source>
        <dbReference type="Proteomes" id="UP000256999"/>
    </source>
</evidence>
<comment type="subcellular location">
    <subcellularLocation>
        <location evidence="10">Cell membrane</location>
        <topology evidence="10">Multi-pass membrane protein</topology>
    </subcellularLocation>
</comment>
<dbReference type="EMBL" id="QUOV01000001">
    <property type="protein sequence ID" value="REL37464.1"/>
    <property type="molecule type" value="Genomic_DNA"/>
</dbReference>
<comment type="subunit">
    <text evidence="10">Probably interacts with PlsX.</text>
</comment>
<dbReference type="PANTHER" id="PTHR30309">
    <property type="entry name" value="INNER MEMBRANE PROTEIN YGIH"/>
    <property type="match status" value="1"/>
</dbReference>
<dbReference type="InterPro" id="IPR003811">
    <property type="entry name" value="G3P_acylTferase_PlsY"/>
</dbReference>
<evidence type="ECO:0000256" key="1">
    <source>
        <dbReference type="ARBA" id="ARBA00022475"/>
    </source>
</evidence>
<keyword evidence="5 10" id="KW-1133">Transmembrane helix</keyword>
<keyword evidence="6 10" id="KW-0443">Lipid metabolism</keyword>
<dbReference type="Proteomes" id="UP000256999">
    <property type="component" value="Unassembled WGS sequence"/>
</dbReference>